<name>A0ABU4FII5_9ACTN</name>
<comment type="caution">
    <text evidence="1">The sequence shown here is derived from an EMBL/GenBank/DDBJ whole genome shotgun (WGS) entry which is preliminary data.</text>
</comment>
<sequence>MDDESNVAQVHLQRGQIYQACASLGGPPRYVRILERYPLTDRYRIADAATGRRPRDVDGRRLHPYEDGRGGTVRWTGYVLVDPHEFVTELTHRALFSSRHPFVITGSAFSRDVRRGGFLRVQAAANTEATLNAVRAVVSALETASFDVELSPGIEDELRVRFDGKLLCPAMHASGRGRWYCDRTRGHEDDH</sequence>
<organism evidence="1 2">
    <name type="scientific">Streptomyces prunicolor</name>
    <dbReference type="NCBI Taxonomy" id="67348"/>
    <lineage>
        <taxon>Bacteria</taxon>
        <taxon>Bacillati</taxon>
        <taxon>Actinomycetota</taxon>
        <taxon>Actinomycetes</taxon>
        <taxon>Kitasatosporales</taxon>
        <taxon>Streptomycetaceae</taxon>
        <taxon>Streptomyces</taxon>
    </lineage>
</organism>
<gene>
    <name evidence="1" type="ORF">R5A26_31235</name>
</gene>
<reference evidence="1 2" key="1">
    <citation type="submission" date="2023-10" db="EMBL/GenBank/DDBJ databases">
        <title>Characterization of rhizosphere-enriched actinobacteria from wheat plants lab-grown on chernevaya soil.</title>
        <authorList>
            <person name="Tikhonova E.N."/>
            <person name="Konopkin A."/>
            <person name="Kravchenko I.K."/>
        </authorList>
    </citation>
    <scope>NUCLEOTIDE SEQUENCE [LARGE SCALE GENOMIC DNA]</scope>
    <source>
        <strain evidence="1 2">RR29</strain>
    </source>
</reference>
<keyword evidence="2" id="KW-1185">Reference proteome</keyword>
<evidence type="ECO:0000313" key="1">
    <source>
        <dbReference type="EMBL" id="MDV7220427.1"/>
    </source>
</evidence>
<dbReference type="Proteomes" id="UP001187346">
    <property type="component" value="Unassembled WGS sequence"/>
</dbReference>
<proteinExistence type="predicted"/>
<dbReference type="EMBL" id="JAWMAJ010000129">
    <property type="protein sequence ID" value="MDV7220427.1"/>
    <property type="molecule type" value="Genomic_DNA"/>
</dbReference>
<accession>A0ABU4FII5</accession>
<dbReference type="RefSeq" id="WP_317774022.1">
    <property type="nucleotide sequence ID" value="NZ_JAWMAJ010000129.1"/>
</dbReference>
<protein>
    <submittedName>
        <fullName evidence="1">Uncharacterized protein</fullName>
    </submittedName>
</protein>
<evidence type="ECO:0000313" key="2">
    <source>
        <dbReference type="Proteomes" id="UP001187346"/>
    </source>
</evidence>